<dbReference type="AlphaFoldDB" id="A0A3N4KPT5"/>
<gene>
    <name evidence="13" type="ORF">P167DRAFT_507716</name>
</gene>
<dbReference type="OrthoDB" id="446074at2759"/>
<accession>A0A3N4KPT5</accession>
<dbReference type="InterPro" id="IPR006062">
    <property type="entry name" value="His_biosynth"/>
</dbReference>
<evidence type="ECO:0000256" key="12">
    <source>
        <dbReference type="RuleBase" id="RU364022"/>
    </source>
</evidence>
<dbReference type="SUPFAM" id="SSF51366">
    <property type="entry name" value="Ribulose-phoshate binding barrel"/>
    <property type="match status" value="1"/>
</dbReference>
<dbReference type="InterPro" id="IPR013785">
    <property type="entry name" value="Aldolase_TIM"/>
</dbReference>
<protein>
    <recommendedName>
        <fullName evidence="5 12">1-(5-phosphoribosyl)-5-[(5-phosphoribosylamino)methylideneamino] imidazole-4-carboxamide isomerase</fullName>
        <ecNumber evidence="4 12">5.3.1.16</ecNumber>
    </recommendedName>
    <alternativeName>
        <fullName evidence="10 12">5-proFAR isomerase</fullName>
    </alternativeName>
    <alternativeName>
        <fullName evidence="9 12">Phosphoribosylformimino-5-aminoimidazole carboxamide ribotide isomerase</fullName>
    </alternativeName>
</protein>
<dbReference type="InParanoid" id="A0A3N4KPT5"/>
<reference evidence="13 14" key="1">
    <citation type="journal article" date="2018" name="Nat. Ecol. Evol.">
        <title>Pezizomycetes genomes reveal the molecular basis of ectomycorrhizal truffle lifestyle.</title>
        <authorList>
            <person name="Murat C."/>
            <person name="Payen T."/>
            <person name="Noel B."/>
            <person name="Kuo A."/>
            <person name="Morin E."/>
            <person name="Chen J."/>
            <person name="Kohler A."/>
            <person name="Krizsan K."/>
            <person name="Balestrini R."/>
            <person name="Da Silva C."/>
            <person name="Montanini B."/>
            <person name="Hainaut M."/>
            <person name="Levati E."/>
            <person name="Barry K.W."/>
            <person name="Belfiori B."/>
            <person name="Cichocki N."/>
            <person name="Clum A."/>
            <person name="Dockter R.B."/>
            <person name="Fauchery L."/>
            <person name="Guy J."/>
            <person name="Iotti M."/>
            <person name="Le Tacon F."/>
            <person name="Lindquist E.A."/>
            <person name="Lipzen A."/>
            <person name="Malagnac F."/>
            <person name="Mello A."/>
            <person name="Molinier V."/>
            <person name="Miyauchi S."/>
            <person name="Poulain J."/>
            <person name="Riccioni C."/>
            <person name="Rubini A."/>
            <person name="Sitrit Y."/>
            <person name="Splivallo R."/>
            <person name="Traeger S."/>
            <person name="Wang M."/>
            <person name="Zifcakova L."/>
            <person name="Wipf D."/>
            <person name="Zambonelli A."/>
            <person name="Paolocci F."/>
            <person name="Nowrousian M."/>
            <person name="Ottonello S."/>
            <person name="Baldrian P."/>
            <person name="Spatafora J.W."/>
            <person name="Henrissat B."/>
            <person name="Nagy L.G."/>
            <person name="Aury J.M."/>
            <person name="Wincker P."/>
            <person name="Grigoriev I.V."/>
            <person name="Bonfante P."/>
            <person name="Martin F.M."/>
        </authorList>
    </citation>
    <scope>NUCLEOTIDE SEQUENCE [LARGE SCALE GENOMIC DNA]</scope>
    <source>
        <strain evidence="13 14">CCBAS932</strain>
    </source>
</reference>
<keyword evidence="14" id="KW-1185">Reference proteome</keyword>
<dbReference type="GO" id="GO:0005737">
    <property type="term" value="C:cytoplasm"/>
    <property type="evidence" value="ECO:0007669"/>
    <property type="project" value="UniProtKB-SubCell"/>
</dbReference>
<dbReference type="GO" id="GO:0000162">
    <property type="term" value="P:L-tryptophan biosynthetic process"/>
    <property type="evidence" value="ECO:0007669"/>
    <property type="project" value="TreeGrafter"/>
</dbReference>
<evidence type="ECO:0000256" key="5">
    <source>
        <dbReference type="ARBA" id="ARBA00018464"/>
    </source>
</evidence>
<dbReference type="FunFam" id="3.20.20.70:FF:000110">
    <property type="entry name" value="1-(5-phosphoribosyl)-5-[(5-phosphoribosylamino)methylideneamino] imidazole-4-carboxamide isomerase, chloroplastic"/>
    <property type="match status" value="1"/>
</dbReference>
<evidence type="ECO:0000256" key="7">
    <source>
        <dbReference type="ARBA" id="ARBA00023102"/>
    </source>
</evidence>
<evidence type="ECO:0000256" key="11">
    <source>
        <dbReference type="RuleBase" id="RU003657"/>
    </source>
</evidence>
<dbReference type="Proteomes" id="UP000277580">
    <property type="component" value="Unassembled WGS sequence"/>
</dbReference>
<comment type="similarity">
    <text evidence="3 11">Belongs to the HisA/HisF family.</text>
</comment>
<dbReference type="GO" id="GO:0000105">
    <property type="term" value="P:L-histidine biosynthetic process"/>
    <property type="evidence" value="ECO:0007669"/>
    <property type="project" value="UniProtKB-UniPathway"/>
</dbReference>
<dbReference type="EC" id="5.3.1.16" evidence="4 12"/>
<dbReference type="FunCoup" id="A0A3N4KPT5">
    <property type="interactions" value="218"/>
</dbReference>
<evidence type="ECO:0000256" key="3">
    <source>
        <dbReference type="ARBA" id="ARBA00009667"/>
    </source>
</evidence>
<keyword evidence="12" id="KW-0963">Cytoplasm</keyword>
<evidence type="ECO:0000256" key="6">
    <source>
        <dbReference type="ARBA" id="ARBA00022605"/>
    </source>
</evidence>
<dbReference type="EMBL" id="ML119135">
    <property type="protein sequence ID" value="RPB11439.1"/>
    <property type="molecule type" value="Genomic_DNA"/>
</dbReference>
<dbReference type="InterPro" id="IPR011060">
    <property type="entry name" value="RibuloseP-bd_barrel"/>
</dbReference>
<proteinExistence type="inferred from homology"/>
<evidence type="ECO:0000256" key="8">
    <source>
        <dbReference type="ARBA" id="ARBA00023235"/>
    </source>
</evidence>
<evidence type="ECO:0000313" key="13">
    <source>
        <dbReference type="EMBL" id="RPB11439.1"/>
    </source>
</evidence>
<dbReference type="GO" id="GO:0003949">
    <property type="term" value="F:1-(5-phosphoribosyl)-5-[(5-phosphoribosylamino)methylideneamino]imidazole-4-carboxamide isomerase activity"/>
    <property type="evidence" value="ECO:0007669"/>
    <property type="project" value="UniProtKB-EC"/>
</dbReference>
<keyword evidence="6 11" id="KW-0028">Amino-acid biosynthesis</keyword>
<dbReference type="PANTHER" id="PTHR43090:SF2">
    <property type="entry name" value="1-(5-PHOSPHORIBOSYL)-5-[(5-PHOSPHORIBOSYLAMINO)METHYLIDENEAMINO] IMIDAZOLE-4-CARBOXAMIDE ISOMERASE"/>
    <property type="match status" value="1"/>
</dbReference>
<evidence type="ECO:0000256" key="4">
    <source>
        <dbReference type="ARBA" id="ARBA00012550"/>
    </source>
</evidence>
<dbReference type="PANTHER" id="PTHR43090">
    <property type="entry name" value="1-(5-PHOSPHORIBOSYL)-5-[(5-PHOSPHORIBOSYLAMINO)METHYLIDENEAMINO] IMIDAZOLE-4-CARBOXAMIDE ISOMERASE"/>
    <property type="match status" value="1"/>
</dbReference>
<evidence type="ECO:0000256" key="2">
    <source>
        <dbReference type="ARBA" id="ARBA00005133"/>
    </source>
</evidence>
<dbReference type="InterPro" id="IPR044524">
    <property type="entry name" value="Isoase_HisA-like"/>
</dbReference>
<comment type="catalytic activity">
    <reaction evidence="1 12">
        <text>1-(5-phospho-beta-D-ribosyl)-5-[(5-phospho-beta-D-ribosylamino)methylideneamino]imidazole-4-carboxamide = 5-[(5-phospho-1-deoxy-D-ribulos-1-ylimino)methylamino]-1-(5-phospho-beta-D-ribosyl)imidazole-4-carboxamide</text>
        <dbReference type="Rhea" id="RHEA:15469"/>
        <dbReference type="ChEBI" id="CHEBI:58435"/>
        <dbReference type="ChEBI" id="CHEBI:58525"/>
        <dbReference type="EC" id="5.3.1.16"/>
    </reaction>
</comment>
<dbReference type="Gene3D" id="3.20.20.70">
    <property type="entry name" value="Aldolase class I"/>
    <property type="match status" value="1"/>
</dbReference>
<evidence type="ECO:0000256" key="9">
    <source>
        <dbReference type="ARBA" id="ARBA00030547"/>
    </source>
</evidence>
<comment type="pathway">
    <text evidence="2 12">Amino-acid biosynthesis; L-histidine biosynthesis; L-histidine from 5-phospho-alpha-D-ribose 1-diphosphate: step 4/9.</text>
</comment>
<keyword evidence="7 11" id="KW-0368">Histidine biosynthesis</keyword>
<evidence type="ECO:0000256" key="10">
    <source>
        <dbReference type="ARBA" id="ARBA00031376"/>
    </source>
</evidence>
<dbReference type="UniPathway" id="UPA00031">
    <property type="reaction ID" value="UER00009"/>
</dbReference>
<organism evidence="13 14">
    <name type="scientific">Morchella conica CCBAS932</name>
    <dbReference type="NCBI Taxonomy" id="1392247"/>
    <lineage>
        <taxon>Eukaryota</taxon>
        <taxon>Fungi</taxon>
        <taxon>Dikarya</taxon>
        <taxon>Ascomycota</taxon>
        <taxon>Pezizomycotina</taxon>
        <taxon>Pezizomycetes</taxon>
        <taxon>Pezizales</taxon>
        <taxon>Morchellaceae</taxon>
        <taxon>Morchella</taxon>
    </lineage>
</organism>
<evidence type="ECO:0000256" key="1">
    <source>
        <dbReference type="ARBA" id="ARBA00000901"/>
    </source>
</evidence>
<sequence>MTKFRGCIDIHRGVVKQIVGGTLSDASPTALKTNYTSPHPASHYAELYRTHSVTGCHVILLGPGCEEAATSALAAWPGALQVGGGVNGGNAAEWVRRGAAQVVVTSWLFPGGRFDMGRLEEVGREVGRERVVVDLSCRRREGRWVVAMDRWQTMTDMEVNKETLDMLSDYCAEFLIHAADVEGLCKGIDEELVEALGKWVTIPTTYAGGAYSIADLETVERLSGGKVDLTYGSALDIFGGDKVKFEDCVEWNRKKDAEVAV</sequence>
<keyword evidence="8 12" id="KW-0413">Isomerase</keyword>
<dbReference type="NCBIfam" id="TIGR02129">
    <property type="entry name" value="hisA_euk"/>
    <property type="match status" value="1"/>
</dbReference>
<evidence type="ECO:0000313" key="14">
    <source>
        <dbReference type="Proteomes" id="UP000277580"/>
    </source>
</evidence>
<dbReference type="InterPro" id="IPR011858">
    <property type="entry name" value="His6/HISN3"/>
</dbReference>
<dbReference type="STRING" id="1392247.A0A3N4KPT5"/>
<comment type="subcellular location">
    <subcellularLocation>
        <location evidence="12">Cytoplasm</location>
    </subcellularLocation>
</comment>
<name>A0A3N4KPT5_9PEZI</name>
<dbReference type="Pfam" id="PF00977">
    <property type="entry name" value="His_biosynth"/>
    <property type="match status" value="1"/>
</dbReference>
<dbReference type="CDD" id="cd04723">
    <property type="entry name" value="HisA_HisF"/>
    <property type="match status" value="1"/>
</dbReference>